<proteinExistence type="predicted"/>
<dbReference type="Pfam" id="PF18186">
    <property type="entry name" value="SLATT_4"/>
    <property type="match status" value="1"/>
</dbReference>
<keyword evidence="1" id="KW-0812">Transmembrane</keyword>
<dbReference type="Proteomes" id="UP000262195">
    <property type="component" value="Unassembled WGS sequence"/>
</dbReference>
<dbReference type="AlphaFoldDB" id="A0A3D4S5A1"/>
<organism evidence="3 4">
    <name type="scientific">Bavariicoccus seileri</name>
    <dbReference type="NCBI Taxonomy" id="549685"/>
    <lineage>
        <taxon>Bacteria</taxon>
        <taxon>Bacillati</taxon>
        <taxon>Bacillota</taxon>
        <taxon>Bacilli</taxon>
        <taxon>Lactobacillales</taxon>
        <taxon>Enterococcaceae</taxon>
        <taxon>Bavariicoccus</taxon>
    </lineage>
</organism>
<evidence type="ECO:0000313" key="4">
    <source>
        <dbReference type="Proteomes" id="UP000262195"/>
    </source>
</evidence>
<evidence type="ECO:0000313" key="3">
    <source>
        <dbReference type="EMBL" id="HCS93768.1"/>
    </source>
</evidence>
<protein>
    <recommendedName>
        <fullName evidence="2">SMODS and SLOG-associating 2TM effector domain-containing protein</fullName>
    </recommendedName>
</protein>
<dbReference type="STRING" id="1121105.GCA_000421665_01092"/>
<gene>
    <name evidence="3" type="ORF">DIW15_03545</name>
</gene>
<evidence type="ECO:0000256" key="1">
    <source>
        <dbReference type="SAM" id="Phobius"/>
    </source>
</evidence>
<dbReference type="NCBIfam" id="NF033632">
    <property type="entry name" value="SLATT_4"/>
    <property type="match status" value="1"/>
</dbReference>
<keyword evidence="1" id="KW-1133">Transmembrane helix</keyword>
<feature type="transmembrane region" description="Helical" evidence="1">
    <location>
        <begin position="70"/>
        <end position="88"/>
    </location>
</feature>
<dbReference type="EMBL" id="DQHO01000023">
    <property type="protein sequence ID" value="HCS93768.1"/>
    <property type="molecule type" value="Genomic_DNA"/>
</dbReference>
<name>A0A3D4S5A1_9ENTE</name>
<feature type="domain" description="SMODS and SLOG-associating 2TM effector" evidence="2">
    <location>
        <begin position="11"/>
        <end position="174"/>
    </location>
</feature>
<comment type="caution">
    <text evidence="3">The sequence shown here is derived from an EMBL/GenBank/DDBJ whole genome shotgun (WGS) entry which is preliminary data.</text>
</comment>
<accession>A0A3D4S5A1</accession>
<dbReference type="InterPro" id="IPR040811">
    <property type="entry name" value="SLATT_4"/>
</dbReference>
<reference evidence="3 4" key="1">
    <citation type="journal article" date="2018" name="Nat. Biotechnol.">
        <title>A standardized bacterial taxonomy based on genome phylogeny substantially revises the tree of life.</title>
        <authorList>
            <person name="Parks D.H."/>
            <person name="Chuvochina M."/>
            <person name="Waite D.W."/>
            <person name="Rinke C."/>
            <person name="Skarshewski A."/>
            <person name="Chaumeil P.A."/>
            <person name="Hugenholtz P."/>
        </authorList>
    </citation>
    <scope>NUCLEOTIDE SEQUENCE [LARGE SCALE GENOMIC DNA]</scope>
    <source>
        <strain evidence="3">UBA11306</strain>
    </source>
</reference>
<feature type="transmembrane region" description="Helical" evidence="1">
    <location>
        <begin position="45"/>
        <end position="64"/>
    </location>
</feature>
<evidence type="ECO:0000259" key="2">
    <source>
        <dbReference type="Pfam" id="PF18186"/>
    </source>
</evidence>
<sequence>MDPNSHHKQNLEVQIKEAYGRLVYTYTTHNKEVDRIKKTNTIIKYIQITLSAISTGGFIGSIFADNGTPYKVLAGLVSTFLLAINIFFKDFDLKEEIASHQNISNELWLIREQYISLLTDLPILNNQQIMEKRDDLQEKTSEIYKIAPKTSSKSYSKAQKALKNEEEQYFAEEELNQMLPKHLRK</sequence>
<keyword evidence="1" id="KW-0472">Membrane</keyword>